<accession>A0A2K8MEC5</accession>
<organism evidence="3 4">
    <name type="scientific">Sphingomonas psychrotolerans</name>
    <dbReference type="NCBI Taxonomy" id="1327635"/>
    <lineage>
        <taxon>Bacteria</taxon>
        <taxon>Pseudomonadati</taxon>
        <taxon>Pseudomonadota</taxon>
        <taxon>Alphaproteobacteria</taxon>
        <taxon>Sphingomonadales</taxon>
        <taxon>Sphingomonadaceae</taxon>
        <taxon>Sphingomonas</taxon>
    </lineage>
</organism>
<dbReference type="AlphaFoldDB" id="A0A2K8MEC5"/>
<dbReference type="EMBL" id="CP024923">
    <property type="protein sequence ID" value="ATY32235.1"/>
    <property type="molecule type" value="Genomic_DNA"/>
</dbReference>
<keyword evidence="4" id="KW-1185">Reference proteome</keyword>
<evidence type="ECO:0008006" key="5">
    <source>
        <dbReference type="Google" id="ProtNLM"/>
    </source>
</evidence>
<dbReference type="RefSeq" id="WP_100282044.1">
    <property type="nucleotide sequence ID" value="NZ_CP024923.1"/>
</dbReference>
<dbReference type="OrthoDB" id="7551425at2"/>
<protein>
    <recommendedName>
        <fullName evidence="5">Transferrin-binding protein B C-lobe/N-lobe beta barrel domain-containing protein</fullName>
    </recommendedName>
</protein>
<evidence type="ECO:0000313" key="4">
    <source>
        <dbReference type="Proteomes" id="UP000229081"/>
    </source>
</evidence>
<dbReference type="PROSITE" id="PS51257">
    <property type="entry name" value="PROKAR_LIPOPROTEIN"/>
    <property type="match status" value="1"/>
</dbReference>
<feature type="region of interest" description="Disordered" evidence="1">
    <location>
        <begin position="20"/>
        <end position="44"/>
    </location>
</feature>
<evidence type="ECO:0000256" key="2">
    <source>
        <dbReference type="SAM" id="SignalP"/>
    </source>
</evidence>
<evidence type="ECO:0000256" key="1">
    <source>
        <dbReference type="SAM" id="MobiDB-lite"/>
    </source>
</evidence>
<sequence length="327" mass="33194">MIRRHMIMSAAAATFALASCSGSDDPTPTPSPTATPTPTPTASPTYTAFPLAAAASFNTINASTSYTGDPAGAVTLGVATTEVGLSSRLSLATSNAIATATYVINENGEESRFVNANVTTAPAPGVTEFVFRTTDTATAGKFSQLEFLNNTIPSQVTSNTALQLTNLSYANWWRGDSTTGAKRITTSVFGYQTVLTDMPKTGTQAYTSTVVGRLVGVNGGVTTVARIGGTVTVSVNFSTGLVDIALTLDQTPQGGATTAYGTFTAQGGISTGQNQFQGSFTGSPTLSGTLTGGFFGSQGKEIGIAFAANGTVGGGNQRLVGVIVGKK</sequence>
<dbReference type="KEGG" id="sphc:CVN68_09810"/>
<keyword evidence="2" id="KW-0732">Signal</keyword>
<name>A0A2K8MEC5_9SPHN</name>
<gene>
    <name evidence="3" type="ORF">CVN68_09810</name>
</gene>
<dbReference type="SUPFAM" id="SSF56925">
    <property type="entry name" value="OMPA-like"/>
    <property type="match status" value="1"/>
</dbReference>
<feature type="compositionally biased region" description="Pro residues" evidence="1">
    <location>
        <begin position="27"/>
        <end position="41"/>
    </location>
</feature>
<feature type="signal peptide" evidence="2">
    <location>
        <begin position="1"/>
        <end position="18"/>
    </location>
</feature>
<dbReference type="Proteomes" id="UP000229081">
    <property type="component" value="Chromosome"/>
</dbReference>
<dbReference type="InterPro" id="IPR011250">
    <property type="entry name" value="OMP/PagP_B-barrel"/>
</dbReference>
<evidence type="ECO:0000313" key="3">
    <source>
        <dbReference type="EMBL" id="ATY32235.1"/>
    </source>
</evidence>
<feature type="chain" id="PRO_5014998272" description="Transferrin-binding protein B C-lobe/N-lobe beta barrel domain-containing protein" evidence="2">
    <location>
        <begin position="19"/>
        <end position="327"/>
    </location>
</feature>
<dbReference type="Gene3D" id="2.40.160.90">
    <property type="match status" value="1"/>
</dbReference>
<proteinExistence type="predicted"/>
<reference evidence="3 4" key="1">
    <citation type="submission" date="2017-11" db="EMBL/GenBank/DDBJ databases">
        <title>Complete genome sequence of Sphingomonas sp. Strain Cra20, a psychrotolerant potential plant growth promoting rhizobacteria.</title>
        <authorList>
            <person name="Luo Y."/>
        </authorList>
    </citation>
    <scope>NUCLEOTIDE SEQUENCE [LARGE SCALE GENOMIC DNA]</scope>
    <source>
        <strain evidence="3 4">Cra20</strain>
    </source>
</reference>